<dbReference type="InterPro" id="IPR036770">
    <property type="entry name" value="Ankyrin_rpt-contain_sf"/>
</dbReference>
<evidence type="ECO:0000313" key="2">
    <source>
        <dbReference type="EMBL" id="ELA25899.1"/>
    </source>
</evidence>
<evidence type="ECO:0008006" key="3">
    <source>
        <dbReference type="Google" id="ProtNLM"/>
    </source>
</evidence>
<dbReference type="Gene3D" id="1.25.40.20">
    <property type="entry name" value="Ankyrin repeat-containing domain"/>
    <property type="match status" value="1"/>
</dbReference>
<feature type="compositionally biased region" description="Polar residues" evidence="1">
    <location>
        <begin position="136"/>
        <end position="152"/>
    </location>
</feature>
<accession>L2FHN8</accession>
<organism evidence="2">
    <name type="scientific">Colletotrichum fructicola (strain Nara gc5)</name>
    <name type="common">Anthracnose fungus</name>
    <name type="synonym">Colletotrichum gloeosporioides (strain Nara gc5)</name>
    <dbReference type="NCBI Taxonomy" id="1213859"/>
    <lineage>
        <taxon>Eukaryota</taxon>
        <taxon>Fungi</taxon>
        <taxon>Dikarya</taxon>
        <taxon>Ascomycota</taxon>
        <taxon>Pezizomycotina</taxon>
        <taxon>Sordariomycetes</taxon>
        <taxon>Hypocreomycetidae</taxon>
        <taxon>Glomerellales</taxon>
        <taxon>Glomerellaceae</taxon>
        <taxon>Colletotrichum</taxon>
        <taxon>Colletotrichum gloeosporioides species complex</taxon>
    </lineage>
</organism>
<feature type="compositionally biased region" description="Basic and acidic residues" evidence="1">
    <location>
        <begin position="125"/>
        <end position="135"/>
    </location>
</feature>
<evidence type="ECO:0000256" key="1">
    <source>
        <dbReference type="SAM" id="MobiDB-lite"/>
    </source>
</evidence>
<reference evidence="2" key="1">
    <citation type="submission" date="2012-08" db="EMBL/GenBank/DDBJ databases">
        <title>Genome analysis of Colletotrichum orbiculare and Colletotrichum fructicola.</title>
        <authorList>
            <person name="Gan P.H.P."/>
            <person name="Ikeda K."/>
            <person name="Irieda H."/>
            <person name="Narusaka M."/>
            <person name="O'Connell R.J."/>
            <person name="Narusaka Y."/>
            <person name="Takano Y."/>
            <person name="Kubo Y."/>
            <person name="Shirasu K."/>
        </authorList>
    </citation>
    <scope>NUCLEOTIDE SEQUENCE</scope>
    <source>
        <strain evidence="2">Nara gc5</strain>
    </source>
</reference>
<feature type="region of interest" description="Disordered" evidence="1">
    <location>
        <begin position="124"/>
        <end position="172"/>
    </location>
</feature>
<dbReference type="HOGENOM" id="CLU_1578399_0_0_1"/>
<gene>
    <name evidence="2" type="ORF">CGGC5_13048</name>
</gene>
<name>L2FHN8_COLFN</name>
<proteinExistence type="predicted"/>
<dbReference type="EMBL" id="KB021100">
    <property type="protein sequence ID" value="ELA25899.1"/>
    <property type="molecule type" value="Genomic_DNA"/>
</dbReference>
<dbReference type="SUPFAM" id="SSF48403">
    <property type="entry name" value="Ankyrin repeat"/>
    <property type="match status" value="1"/>
</dbReference>
<protein>
    <recommendedName>
        <fullName evidence="3">Ankyrin repeat protein</fullName>
    </recommendedName>
</protein>
<dbReference type="AlphaFoldDB" id="L2FHN8"/>
<sequence>MSRTATYHRALFEPILYARDATRGLSVLWAAARGDQAALRKAIRHGVTVNAKWPRKWRSPWKTTCHPKWRFDEKLKGYTALHVAAVFGRTDAAAILSSAPAPAPTNSPPSAGGAISRRPTLCMTSRHEPRQEPRCTSRSVTQTTMLPKSSFDTARGSRWTGPTFATGLPSTT</sequence>